<evidence type="ECO:0000313" key="2">
    <source>
        <dbReference type="EMBL" id="MEK8046276.1"/>
    </source>
</evidence>
<feature type="transmembrane region" description="Helical" evidence="1">
    <location>
        <begin position="83"/>
        <end position="109"/>
    </location>
</feature>
<dbReference type="RefSeq" id="WP_341398564.1">
    <property type="nucleotide sequence ID" value="NZ_JBBUTI010000005.1"/>
</dbReference>
<dbReference type="InterPro" id="IPR045644">
    <property type="entry name" value="DUF6404"/>
</dbReference>
<keyword evidence="1" id="KW-0812">Transmembrane</keyword>
<evidence type="ECO:0000256" key="1">
    <source>
        <dbReference type="SAM" id="Phobius"/>
    </source>
</evidence>
<sequence>MTATPFATSFDARRQKALELLAAAGIRKSNYQPLALTLMWRVGLQVPPPHFASFWGLWAVAGLYFSVVWGLIMWIFVWQPQGLPMLAAGFNATLAGALFGLAMAGYYAFGRKRHQLPAWQSL</sequence>
<dbReference type="Pfam" id="PF19942">
    <property type="entry name" value="DUF6404"/>
    <property type="match status" value="1"/>
</dbReference>
<accession>A0ABU9C5U4</accession>
<keyword evidence="3" id="KW-1185">Reference proteome</keyword>
<reference evidence="2 3" key="1">
    <citation type="submission" date="2024-04" db="EMBL/GenBank/DDBJ databases">
        <title>Novel species of the genus Ideonella isolated from streams.</title>
        <authorList>
            <person name="Lu H."/>
        </authorList>
    </citation>
    <scope>NUCLEOTIDE SEQUENCE [LARGE SCALE GENOMIC DNA]</scope>
    <source>
        <strain evidence="2 3">LYT19W</strain>
    </source>
</reference>
<dbReference type="Proteomes" id="UP001379945">
    <property type="component" value="Unassembled WGS sequence"/>
</dbReference>
<name>A0ABU9C5U4_9BURK</name>
<keyword evidence="1" id="KW-0472">Membrane</keyword>
<gene>
    <name evidence="2" type="ORF">AACH00_07980</name>
</gene>
<comment type="caution">
    <text evidence="2">The sequence shown here is derived from an EMBL/GenBank/DDBJ whole genome shotgun (WGS) entry which is preliminary data.</text>
</comment>
<feature type="transmembrane region" description="Helical" evidence="1">
    <location>
        <begin position="54"/>
        <end position="77"/>
    </location>
</feature>
<organism evidence="2 3">
    <name type="scientific">Ideonella margarita</name>
    <dbReference type="NCBI Taxonomy" id="2984191"/>
    <lineage>
        <taxon>Bacteria</taxon>
        <taxon>Pseudomonadati</taxon>
        <taxon>Pseudomonadota</taxon>
        <taxon>Betaproteobacteria</taxon>
        <taxon>Burkholderiales</taxon>
        <taxon>Sphaerotilaceae</taxon>
        <taxon>Ideonella</taxon>
    </lineage>
</organism>
<protein>
    <submittedName>
        <fullName evidence="2">DUF6404 family protein</fullName>
    </submittedName>
</protein>
<evidence type="ECO:0000313" key="3">
    <source>
        <dbReference type="Proteomes" id="UP001379945"/>
    </source>
</evidence>
<proteinExistence type="predicted"/>
<keyword evidence="1" id="KW-1133">Transmembrane helix</keyword>
<dbReference type="EMBL" id="JBBUTI010000005">
    <property type="protein sequence ID" value="MEK8046276.1"/>
    <property type="molecule type" value="Genomic_DNA"/>
</dbReference>